<evidence type="ECO:0000256" key="7">
    <source>
        <dbReference type="ARBA" id="ARBA00023163"/>
    </source>
</evidence>
<feature type="compositionally biased region" description="Basic and acidic residues" evidence="10">
    <location>
        <begin position="448"/>
        <end position="466"/>
    </location>
</feature>
<feature type="region of interest" description="Disordered" evidence="10">
    <location>
        <begin position="90"/>
        <end position="119"/>
    </location>
</feature>
<dbReference type="FunFam" id="3.30.40.10:FF:000095">
    <property type="entry name" value="Histone-lysine N-methyltransferase 2C"/>
    <property type="match status" value="1"/>
</dbReference>
<dbReference type="Gene3D" id="2.30.30.1150">
    <property type="match status" value="1"/>
</dbReference>
<feature type="compositionally biased region" description="Basic and acidic residues" evidence="10">
    <location>
        <begin position="41"/>
        <end position="51"/>
    </location>
</feature>
<dbReference type="InterPro" id="IPR034732">
    <property type="entry name" value="EPHD"/>
</dbReference>
<feature type="region of interest" description="Disordered" evidence="10">
    <location>
        <begin position="846"/>
        <end position="897"/>
    </location>
</feature>
<dbReference type="FunFam" id="3.30.40.10:FF:001142">
    <property type="entry name" value="Histone-lysine N-methyltransferase"/>
    <property type="match status" value="1"/>
</dbReference>
<dbReference type="OMA" id="DYNCTIC"/>
<feature type="compositionally biased region" description="Polar residues" evidence="10">
    <location>
        <begin position="589"/>
        <end position="635"/>
    </location>
</feature>
<keyword evidence="7" id="KW-0804">Transcription</keyword>
<keyword evidence="14" id="KW-1185">Reference proteome</keyword>
<feature type="compositionally biased region" description="Polar residues" evidence="10">
    <location>
        <begin position="731"/>
        <end position="751"/>
    </location>
</feature>
<dbReference type="STRING" id="7868.ENSCMIP00000012030"/>
<reference evidence="14" key="3">
    <citation type="journal article" date="2014" name="Nature">
        <title>Elephant shark genome provides unique insights into gnathostome evolution.</title>
        <authorList>
            <consortium name="International Elephant Shark Genome Sequencing Consortium"/>
            <person name="Venkatesh B."/>
            <person name="Lee A.P."/>
            <person name="Ravi V."/>
            <person name="Maurya A.K."/>
            <person name="Lian M.M."/>
            <person name="Swann J.B."/>
            <person name="Ohta Y."/>
            <person name="Flajnik M.F."/>
            <person name="Sutoh Y."/>
            <person name="Kasahara M."/>
            <person name="Hoon S."/>
            <person name="Gangu V."/>
            <person name="Roy S.W."/>
            <person name="Irimia M."/>
            <person name="Korzh V."/>
            <person name="Kondrychyn I."/>
            <person name="Lim Z.W."/>
            <person name="Tay B.H."/>
            <person name="Tohari S."/>
            <person name="Kong K.W."/>
            <person name="Ho S."/>
            <person name="Lorente-Galdos B."/>
            <person name="Quilez J."/>
            <person name="Marques-Bonet T."/>
            <person name="Raney B.J."/>
            <person name="Ingham P.W."/>
            <person name="Tay A."/>
            <person name="Hillier L.W."/>
            <person name="Minx P."/>
            <person name="Boehm T."/>
            <person name="Wilson R.K."/>
            <person name="Brenner S."/>
            <person name="Warren W.C."/>
        </authorList>
    </citation>
    <scope>NUCLEOTIDE SEQUENCE [LARGE SCALE GENOMIC DNA]</scope>
</reference>
<keyword evidence="2" id="KW-0479">Metal-binding</keyword>
<organism evidence="13 14">
    <name type="scientific">Callorhinchus milii</name>
    <name type="common">Ghost shark</name>
    <dbReference type="NCBI Taxonomy" id="7868"/>
    <lineage>
        <taxon>Eukaryota</taxon>
        <taxon>Metazoa</taxon>
        <taxon>Chordata</taxon>
        <taxon>Craniata</taxon>
        <taxon>Vertebrata</taxon>
        <taxon>Chondrichthyes</taxon>
        <taxon>Holocephali</taxon>
        <taxon>Chimaeriformes</taxon>
        <taxon>Callorhinchidae</taxon>
        <taxon>Callorhinchus</taxon>
    </lineage>
</organism>
<feature type="region of interest" description="Disordered" evidence="10">
    <location>
        <begin position="424"/>
        <end position="692"/>
    </location>
</feature>
<sequence>MDGMESSNEENCSNTTAVKVNSAETSCLAEDDEADPSASHDSSKQKEAPETILKEVSKEPCSLEQKLCVFCNCGAKSLHGQRELERFDPSDALGELGNGESNKADETSPASRRKSASGLEELSDELSHVGFEEHTTVTLLESTGHFWAHHWCAAWSDGVEKNEGQRLVNVDKAVILGNSQKCEYCKRLGATIRCQMEGCLRAYHFPCAAASGSFQSMKTLTLLCSEHADKAVQIAKEEANCGVCDAPGDLLDLLFCTSCGLHFHGACLEIVVTPVKRAGWQCPECKVCQTCRQPGADTMMLVCDECDKGYHTFCLKPAMESLPTDSWKCKNCRVCSECGSRSAGKPPSAQWHRNYSVCDKCYWQKNRDGATCTICGKAGGQTDDTLHCHVCQKWIHADCDSSSLHLLGQQYTCTSCKNAAQKNTDHSTSEQAEEKESEPESADSLEPIDTKTSVEAEIPEQQKSEEVSTEEQVGTQSHDSILEDGVKDSGVRDSESAKEFKAEKAEDELQSSHSAEIHLTPESRADSPKCESIEHSEDSPCTEKEPPECLSLDPTDGQENSVRKDIVESPNSVSDQIETGEVSAENCAKSPTGSLPEQLQTNDHVADTDLSQGAPGSTSTEAELGCVSSTLSQPEESLKIQSDETELNEIPGDPTCELMERDDILPDAVSDGMETRDDPTDMEINDIPTPMEVPSAVNKLKTEPDAPMEVQDVNSDPVCSTFIKSEIMDEMSNQSQTDSNSTCLEPDSSVTSDREAGLGSIDVCMTPADDISLRVEEETDKSNSDSRLTETEDLLPVDTTLVKSESGKPAVMKRRFSPGRPRVKQGQYHLEGGDYFYKLQGRCNSFPGKKRPRGGGGGHVGRGRGRSRLKSVSGILESLGSTGPDTSPSKEDDDDDDTMHNTVVLFSTEDKFILLQDMCVVCGSFGRGVEGQLLACSQCGQCYHPYCVNSKITKVMLSKGWRCLECIVCEACGKASDPARLLLCDDCDISYHTYCLDPPLQTVPKGGWKCKWCVCCMQCGATTPGFHCEWQNNYTHCAPCGSLVTCPSCNEDYEEEDLLIQCCHCDR</sequence>
<feature type="region of interest" description="Disordered" evidence="10">
    <location>
        <begin position="23"/>
        <end position="51"/>
    </location>
</feature>
<dbReference type="InParanoid" id="A0A4W3H9K0"/>
<dbReference type="SUPFAM" id="SSF57903">
    <property type="entry name" value="FYVE/PHD zinc finger"/>
    <property type="match status" value="5"/>
</dbReference>
<dbReference type="Pfam" id="PF13771">
    <property type="entry name" value="zf-HC5HC2H"/>
    <property type="match status" value="1"/>
</dbReference>
<evidence type="ECO:0000256" key="4">
    <source>
        <dbReference type="ARBA" id="ARBA00022771"/>
    </source>
</evidence>
<dbReference type="Gene3D" id="3.30.40.10">
    <property type="entry name" value="Zinc/RING finger domain, C3HC4 (zinc finger)"/>
    <property type="match status" value="3"/>
</dbReference>
<feature type="domain" description="PHD-type" evidence="11">
    <location>
        <begin position="966"/>
        <end position="1016"/>
    </location>
</feature>
<evidence type="ECO:0000256" key="2">
    <source>
        <dbReference type="ARBA" id="ARBA00022723"/>
    </source>
</evidence>
<accession>A0A4W3H9K0</accession>
<dbReference type="GO" id="GO:0003713">
    <property type="term" value="F:transcription coactivator activity"/>
    <property type="evidence" value="ECO:0007669"/>
    <property type="project" value="TreeGrafter"/>
</dbReference>
<evidence type="ECO:0000256" key="5">
    <source>
        <dbReference type="ARBA" id="ARBA00022833"/>
    </source>
</evidence>
<dbReference type="GO" id="GO:0045944">
    <property type="term" value="P:positive regulation of transcription by RNA polymerase II"/>
    <property type="evidence" value="ECO:0007669"/>
    <property type="project" value="TreeGrafter"/>
</dbReference>
<dbReference type="InterPro" id="IPR019787">
    <property type="entry name" value="Znf_PHD-finger"/>
</dbReference>
<feature type="compositionally biased region" description="Basic and acidic residues" evidence="10">
    <location>
        <begin position="776"/>
        <end position="790"/>
    </location>
</feature>
<dbReference type="GeneTree" id="ENSGT00940000156707"/>
<feature type="compositionally biased region" description="Basic and acidic residues" evidence="10">
    <location>
        <begin position="480"/>
        <end position="504"/>
    </location>
</feature>
<dbReference type="InterPro" id="IPR011011">
    <property type="entry name" value="Znf_FYVE_PHD"/>
</dbReference>
<dbReference type="GO" id="GO:0044666">
    <property type="term" value="C:MLL3/4 complex"/>
    <property type="evidence" value="ECO:0007669"/>
    <property type="project" value="TreeGrafter"/>
</dbReference>
<evidence type="ECO:0000256" key="6">
    <source>
        <dbReference type="ARBA" id="ARBA00023015"/>
    </source>
</evidence>
<feature type="domain" description="PHD-type" evidence="11">
    <location>
        <begin position="916"/>
        <end position="969"/>
    </location>
</feature>
<feature type="region of interest" description="Disordered" evidence="10">
    <location>
        <begin position="776"/>
        <end position="825"/>
    </location>
</feature>
<dbReference type="InterPro" id="IPR001965">
    <property type="entry name" value="Znf_PHD"/>
</dbReference>
<feature type="domain" description="PHD-type" evidence="11">
    <location>
        <begin position="282"/>
        <end position="335"/>
    </location>
</feature>
<dbReference type="CDD" id="cd15509">
    <property type="entry name" value="PHD1_KMT2C_like"/>
    <property type="match status" value="1"/>
</dbReference>
<dbReference type="PANTHER" id="PTHR45888">
    <property type="entry name" value="HL01030P-RELATED"/>
    <property type="match status" value="1"/>
</dbReference>
<protein>
    <submittedName>
        <fullName evidence="13">Uncharacterized protein</fullName>
    </submittedName>
</protein>
<evidence type="ECO:0000313" key="13">
    <source>
        <dbReference type="Ensembl" id="ENSCMIP00000012030.1"/>
    </source>
</evidence>
<dbReference type="Ensembl" id="ENSCMIT00000012317.1">
    <property type="protein sequence ID" value="ENSCMIP00000012030.1"/>
    <property type="gene ID" value="ENSCMIG00000006195.1"/>
</dbReference>
<feature type="compositionally biased region" description="Basic residues" evidence="10">
    <location>
        <begin position="811"/>
        <end position="823"/>
    </location>
</feature>
<dbReference type="FunFam" id="3.30.40.10:FF:000049">
    <property type="entry name" value="Histone-lysine N-methyltransferase"/>
    <property type="match status" value="1"/>
</dbReference>
<evidence type="ECO:0000259" key="12">
    <source>
        <dbReference type="PROSITE" id="PS51805"/>
    </source>
</evidence>
<feature type="compositionally biased region" description="Basic and acidic residues" evidence="10">
    <location>
        <begin position="515"/>
        <end position="547"/>
    </location>
</feature>
<keyword evidence="3" id="KW-0677">Repeat</keyword>
<keyword evidence="5" id="KW-0862">Zinc</keyword>
<dbReference type="AlphaFoldDB" id="A0A4W3H9K0"/>
<feature type="region of interest" description="Disordered" evidence="10">
    <location>
        <begin position="731"/>
        <end position="754"/>
    </location>
</feature>
<dbReference type="GO" id="GO:0042800">
    <property type="term" value="F:histone H3K4 methyltransferase activity"/>
    <property type="evidence" value="ECO:0007669"/>
    <property type="project" value="TreeGrafter"/>
</dbReference>
<evidence type="ECO:0000256" key="8">
    <source>
        <dbReference type="ARBA" id="ARBA00023242"/>
    </source>
</evidence>
<evidence type="ECO:0000256" key="9">
    <source>
        <dbReference type="PROSITE-ProRule" id="PRU00146"/>
    </source>
</evidence>
<dbReference type="PROSITE" id="PS50016">
    <property type="entry name" value="ZF_PHD_2"/>
    <property type="match status" value="4"/>
</dbReference>
<dbReference type="SMART" id="SM00249">
    <property type="entry name" value="PHD"/>
    <property type="match status" value="6"/>
</dbReference>
<dbReference type="Proteomes" id="UP000314986">
    <property type="component" value="Unassembled WGS sequence"/>
</dbReference>
<feature type="compositionally biased region" description="Polar residues" evidence="10">
    <location>
        <begin position="470"/>
        <end position="479"/>
    </location>
</feature>
<reference evidence="14" key="2">
    <citation type="journal article" date="2007" name="PLoS Biol.">
        <title>Survey sequencing and comparative analysis of the elephant shark (Callorhinchus milii) genome.</title>
        <authorList>
            <person name="Venkatesh B."/>
            <person name="Kirkness E.F."/>
            <person name="Loh Y.H."/>
            <person name="Halpern A.L."/>
            <person name="Lee A.P."/>
            <person name="Johnson J."/>
            <person name="Dandona N."/>
            <person name="Viswanathan L.D."/>
            <person name="Tay A."/>
            <person name="Venter J.C."/>
            <person name="Strausberg R.L."/>
            <person name="Brenner S."/>
        </authorList>
    </citation>
    <scope>NUCLEOTIDE SEQUENCE [LARGE SCALE GENOMIC DNA]</scope>
</reference>
<name>A0A4W3H9K0_CALMI</name>
<evidence type="ECO:0000256" key="10">
    <source>
        <dbReference type="SAM" id="MobiDB-lite"/>
    </source>
</evidence>
<dbReference type="CDD" id="cd15513">
    <property type="entry name" value="PHD5_KMT2C_like"/>
    <property type="match status" value="1"/>
</dbReference>
<dbReference type="PANTHER" id="PTHR45888:SF2">
    <property type="entry name" value="HISTONE-LYSINE N-METHYLTRANSFERASE 2D"/>
    <property type="match status" value="1"/>
</dbReference>
<dbReference type="CDD" id="cd15489">
    <property type="entry name" value="PHD_SF"/>
    <property type="match status" value="1"/>
</dbReference>
<evidence type="ECO:0000259" key="11">
    <source>
        <dbReference type="PROSITE" id="PS50016"/>
    </source>
</evidence>
<feature type="domain" description="PHD-type" evidence="12">
    <location>
        <begin position="121"/>
        <end position="228"/>
    </location>
</feature>
<dbReference type="FunFam" id="3.30.40.10:FF:000080">
    <property type="entry name" value="Histone-lysine N-methyltransferase 2C"/>
    <property type="match status" value="1"/>
</dbReference>
<reference evidence="13" key="5">
    <citation type="submission" date="2025-09" db="UniProtKB">
        <authorList>
            <consortium name="Ensembl"/>
        </authorList>
    </citation>
    <scope>IDENTIFICATION</scope>
</reference>
<evidence type="ECO:0000313" key="14">
    <source>
        <dbReference type="Proteomes" id="UP000314986"/>
    </source>
</evidence>
<keyword evidence="8" id="KW-0539">Nucleus</keyword>
<evidence type="ECO:0000256" key="3">
    <source>
        <dbReference type="ARBA" id="ARBA00022737"/>
    </source>
</evidence>
<dbReference type="InterPro" id="IPR013083">
    <property type="entry name" value="Znf_RING/FYVE/PHD"/>
</dbReference>
<dbReference type="Pfam" id="PF00628">
    <property type="entry name" value="PHD"/>
    <property type="match status" value="4"/>
</dbReference>
<dbReference type="InterPro" id="IPR001841">
    <property type="entry name" value="Znf_RING"/>
</dbReference>
<evidence type="ECO:0000256" key="1">
    <source>
        <dbReference type="ARBA" id="ARBA00004123"/>
    </source>
</evidence>
<dbReference type="PROSITE" id="PS51805">
    <property type="entry name" value="EPHD"/>
    <property type="match status" value="1"/>
</dbReference>
<dbReference type="SMART" id="SM00184">
    <property type="entry name" value="RING"/>
    <property type="match status" value="4"/>
</dbReference>
<keyword evidence="6" id="KW-0805">Transcription regulation</keyword>
<reference evidence="13" key="4">
    <citation type="submission" date="2025-08" db="UniProtKB">
        <authorList>
            <consortium name="Ensembl"/>
        </authorList>
    </citation>
    <scope>IDENTIFICATION</scope>
</reference>
<feature type="domain" description="PHD-type" evidence="11">
    <location>
        <begin position="369"/>
        <end position="419"/>
    </location>
</feature>
<comment type="subcellular location">
    <subcellularLocation>
        <location evidence="1">Nucleus</location>
    </subcellularLocation>
</comment>
<dbReference type="GO" id="GO:0008270">
    <property type="term" value="F:zinc ion binding"/>
    <property type="evidence" value="ECO:0007669"/>
    <property type="project" value="UniProtKB-KW"/>
</dbReference>
<keyword evidence="4 9" id="KW-0863">Zinc-finger</keyword>
<proteinExistence type="predicted"/>
<reference evidence="14" key="1">
    <citation type="journal article" date="2006" name="Science">
        <title>Ancient noncoding elements conserved in the human genome.</title>
        <authorList>
            <person name="Venkatesh B."/>
            <person name="Kirkness E.F."/>
            <person name="Loh Y.H."/>
            <person name="Halpern A.L."/>
            <person name="Lee A.P."/>
            <person name="Johnson J."/>
            <person name="Dandona N."/>
            <person name="Viswanathan L.D."/>
            <person name="Tay A."/>
            <person name="Venter J.C."/>
            <person name="Strausberg R.L."/>
            <person name="Brenner S."/>
        </authorList>
    </citation>
    <scope>NUCLEOTIDE SEQUENCE [LARGE SCALE GENOMIC DNA]</scope>
</reference>
<feature type="compositionally biased region" description="Basic and acidic residues" evidence="10">
    <location>
        <begin position="424"/>
        <end position="434"/>
    </location>
</feature>